<organism evidence="1 3">
    <name type="scientific">Didymodactylos carnosus</name>
    <dbReference type="NCBI Taxonomy" id="1234261"/>
    <lineage>
        <taxon>Eukaryota</taxon>
        <taxon>Metazoa</taxon>
        <taxon>Spiralia</taxon>
        <taxon>Gnathifera</taxon>
        <taxon>Rotifera</taxon>
        <taxon>Eurotatoria</taxon>
        <taxon>Bdelloidea</taxon>
        <taxon>Philodinida</taxon>
        <taxon>Philodinidae</taxon>
        <taxon>Didymodactylos</taxon>
    </lineage>
</organism>
<dbReference type="EMBL" id="CAJNOK010022973">
    <property type="protein sequence ID" value="CAF1356217.1"/>
    <property type="molecule type" value="Genomic_DNA"/>
</dbReference>
<dbReference type="AlphaFoldDB" id="A0A8S2F5W3"/>
<comment type="caution">
    <text evidence="1">The sequence shown here is derived from an EMBL/GenBank/DDBJ whole genome shotgun (WGS) entry which is preliminary data.</text>
</comment>
<gene>
    <name evidence="1" type="ORF">OVA965_LOCUS31030</name>
    <name evidence="2" type="ORF">TMI583_LOCUS31849</name>
</gene>
<reference evidence="1" key="1">
    <citation type="submission" date="2021-02" db="EMBL/GenBank/DDBJ databases">
        <authorList>
            <person name="Nowell W R."/>
        </authorList>
    </citation>
    <scope>NUCLEOTIDE SEQUENCE</scope>
</reference>
<sequence length="95" mass="10886">MYRINAKFSTWAVRGVANQDNLKKAKDAFLKKLEEAKDAFLQSLSYPDEFTNIPIAIYDEKSSEVHIDTFSDEQILQNELFDSSSADSLPDYETQ</sequence>
<dbReference type="EMBL" id="CAJOBA010044621">
    <property type="protein sequence ID" value="CAF4166446.1"/>
    <property type="molecule type" value="Genomic_DNA"/>
</dbReference>
<evidence type="ECO:0000313" key="1">
    <source>
        <dbReference type="EMBL" id="CAF1356217.1"/>
    </source>
</evidence>
<evidence type="ECO:0000313" key="2">
    <source>
        <dbReference type="EMBL" id="CAF4166446.1"/>
    </source>
</evidence>
<feature type="non-terminal residue" evidence="1">
    <location>
        <position position="1"/>
    </location>
</feature>
<protein>
    <submittedName>
        <fullName evidence="1">Uncharacterized protein</fullName>
    </submittedName>
</protein>
<evidence type="ECO:0000313" key="3">
    <source>
        <dbReference type="Proteomes" id="UP000677228"/>
    </source>
</evidence>
<dbReference type="Proteomes" id="UP000677228">
    <property type="component" value="Unassembled WGS sequence"/>
</dbReference>
<dbReference type="Proteomes" id="UP000682733">
    <property type="component" value="Unassembled WGS sequence"/>
</dbReference>
<proteinExistence type="predicted"/>
<accession>A0A8S2F5W3</accession>
<name>A0A8S2F5W3_9BILA</name>